<evidence type="ECO:0000313" key="2">
    <source>
        <dbReference type="Proteomes" id="UP000005938"/>
    </source>
</evidence>
<organism evidence="1 2">
    <name type="scientific">Imtechella halotolerans K1</name>
    <dbReference type="NCBI Taxonomy" id="946077"/>
    <lineage>
        <taxon>Bacteria</taxon>
        <taxon>Pseudomonadati</taxon>
        <taxon>Bacteroidota</taxon>
        <taxon>Flavobacteriia</taxon>
        <taxon>Flavobacteriales</taxon>
        <taxon>Flavobacteriaceae</taxon>
        <taxon>Imtechella</taxon>
    </lineage>
</organism>
<dbReference type="Proteomes" id="UP000005938">
    <property type="component" value="Unassembled WGS sequence"/>
</dbReference>
<keyword evidence="2" id="KW-1185">Reference proteome</keyword>
<sequence>MKCNFQKEARLNYVLILLLVGLLLSSYSLVPSKNKKESIDYIEYTRTINKAESFVLDSSYFAALTTYEKAFEMVDKPLAGHCFTAMQVSAYLNKKHHFKKFMNEALKSGLEPKDFSKDSLLHSYIREQKLNTFLSKSYRKNSKIYSSQINQKYRDTIDKLIEWDNKWKRIYLDTLSRVDPTNAETYNAKYDSIITLIVENHLIPLIQEHGYPGERIIGSARNGLGSKFNYSQSMGRILLWHYHTVKTLKPCEYNDLFFNEVKKGNMDPREYATILDFQVNKGLDSLCGNVKTYNEHYIVNDTTYFKEFNVRREKIGLEPMDEVIQKYKRGQKVCKQIKEGKYKHIKLFYWCG</sequence>
<name>I0WG02_9FLAO</name>
<protein>
    <submittedName>
        <fullName evidence="1">Uncharacterized protein</fullName>
    </submittedName>
</protein>
<proteinExistence type="predicted"/>
<dbReference type="EMBL" id="AJJU01000006">
    <property type="protein sequence ID" value="EID75318.1"/>
    <property type="molecule type" value="Genomic_DNA"/>
</dbReference>
<comment type="caution">
    <text evidence="1">The sequence shown here is derived from an EMBL/GenBank/DDBJ whole genome shotgun (WGS) entry which is preliminary data.</text>
</comment>
<dbReference type="RefSeq" id="WP_008238880.1">
    <property type="nucleotide sequence ID" value="NZ_AJJU01000006.1"/>
</dbReference>
<evidence type="ECO:0000313" key="1">
    <source>
        <dbReference type="EMBL" id="EID75318.1"/>
    </source>
</evidence>
<dbReference type="OrthoDB" id="1490993at2"/>
<dbReference type="AlphaFoldDB" id="I0WG02"/>
<gene>
    <name evidence="1" type="ORF">W5A_07100</name>
</gene>
<dbReference type="eggNOG" id="ENOG502ZCFB">
    <property type="taxonomic scope" value="Bacteria"/>
</dbReference>
<accession>I0WG02</accession>
<reference evidence="1 2" key="1">
    <citation type="journal article" date="2012" name="J. Bacteriol.">
        <title>Genome Sequence of the Halotolerant Bacterium Imtechella halotolerans K1T.</title>
        <authorList>
            <person name="Kumar S."/>
            <person name="Vikram S."/>
            <person name="Subramanian S."/>
            <person name="Raghava G.P."/>
            <person name="Pinnaka A.K."/>
        </authorList>
    </citation>
    <scope>NUCLEOTIDE SEQUENCE [LARGE SCALE GENOMIC DNA]</scope>
    <source>
        <strain evidence="1 2">K1</strain>
    </source>
</reference>